<dbReference type="Proteomes" id="UP000679992">
    <property type="component" value="Unassembled WGS sequence"/>
</dbReference>
<name>A0ABQ4MEJ6_9BACL</name>
<evidence type="ECO:0000313" key="2">
    <source>
        <dbReference type="Proteomes" id="UP000679992"/>
    </source>
</evidence>
<protein>
    <submittedName>
        <fullName evidence="1">Uncharacterized protein</fullName>
    </submittedName>
</protein>
<proteinExistence type="predicted"/>
<reference evidence="1 2" key="1">
    <citation type="submission" date="2021-03" db="EMBL/GenBank/DDBJ databases">
        <title>Antimicrobial resistance genes in bacteria isolated from Japanese honey, and their potential for conferring macrolide and lincosamide resistance in the American foulbrood pathogen Paenibacillus larvae.</title>
        <authorList>
            <person name="Okamoto M."/>
            <person name="Kumagai M."/>
            <person name="Kanamori H."/>
            <person name="Takamatsu D."/>
        </authorList>
    </citation>
    <scope>NUCLEOTIDE SEQUENCE [LARGE SCALE GENOMIC DNA]</scope>
    <source>
        <strain evidence="1 2">J42TS3</strain>
    </source>
</reference>
<organism evidence="1 2">
    <name type="scientific">Paenibacillus vini</name>
    <dbReference type="NCBI Taxonomy" id="1476024"/>
    <lineage>
        <taxon>Bacteria</taxon>
        <taxon>Bacillati</taxon>
        <taxon>Bacillota</taxon>
        <taxon>Bacilli</taxon>
        <taxon>Bacillales</taxon>
        <taxon>Paenibacillaceae</taxon>
        <taxon>Paenibacillus</taxon>
    </lineage>
</organism>
<evidence type="ECO:0000313" key="1">
    <source>
        <dbReference type="EMBL" id="GIP54420.1"/>
    </source>
</evidence>
<accession>A0ABQ4MEJ6</accession>
<keyword evidence="2" id="KW-1185">Reference proteome</keyword>
<dbReference type="RefSeq" id="WP_213655707.1">
    <property type="nucleotide sequence ID" value="NZ_BOSL01000011.1"/>
</dbReference>
<comment type="caution">
    <text evidence="1">The sequence shown here is derived from an EMBL/GenBank/DDBJ whole genome shotgun (WGS) entry which is preliminary data.</text>
</comment>
<gene>
    <name evidence="1" type="ORF">J42TS3_34550</name>
</gene>
<sequence>MAKIDWNLHDTVLPEDMNALGSEINRQGTGISKLEDRLNIAEYEDITLQPGLQVVNAKRDSRFRLGEIKGRTLINLLGNSGSCDTLQGWPNNGRFTLDSANKVEGSASIKGTILTGDAYVDLNQIIRYDPRKCYVAVGEIRASSGLQARLRMIESQRPGSERASEVIISSTEGKFKKLFFTVPQNAFTTSGTVYFGAVLVGAQGISGNVDALRLYEISVNEYNSLNGLTAEQVAAKYPFVPSGIVGVENPYAIGYGENLLPPLHAWTPFGTTVQKVISPYEVVIPQTAADSYRYTTYMLQVAPHTDYCLSADHNMLMSVASENGHTSGVIVSDYTTAQSIKFNSGPHSEISVWFRSPSIGQAAEYRIKNPMLVIGSEPKPFKPLRNTMLALQTELHANPNDGSEPDVLFEKEGQYFKLAKWGKRNLDSSYAPALGVAPAGYKVVRLDYPGKGGIGNTGFITKYEGKLLTRLNYGASTTAADQFVSGSNGDVHIAVSNADSGWGDSYTPTEDEIKAYFMGWKMYEYGTQASKTSVYSRSDGANKGWTAVNGDYTVGYNALPASVAPGYSPYNLLYRLAKETVEPVVSEGALTLHEGGNVVEVGTGIVLRERANPKQHTNTNWIINSIGSAYGPLLNKVEYLKFIYRNSNRDYGWCIESSAGVFGNQYAYIPNSNFDQYAAYSVTYTKLDKFPIRPITGTLAVNEKALLSDLTSGVAEALQRVSVVEQKKVERNAPGWITPTFLNGSSQFPDGSYGLVGYRKYDDYLEFRGLLSSPNAGVAFRLPKEYCPKTPAIVSTTISNGVTEIRIGGDGAFLVMNPVAAGAWLSLSGIRIPLN</sequence>
<dbReference type="EMBL" id="BOSL01000011">
    <property type="protein sequence ID" value="GIP54420.1"/>
    <property type="molecule type" value="Genomic_DNA"/>
</dbReference>